<dbReference type="GO" id="GO:0004674">
    <property type="term" value="F:protein serine/threonine kinase activity"/>
    <property type="evidence" value="ECO:0007669"/>
    <property type="project" value="UniProtKB-KW"/>
</dbReference>
<evidence type="ECO:0000256" key="4">
    <source>
        <dbReference type="ARBA" id="ARBA00022840"/>
    </source>
</evidence>
<dbReference type="EMBL" id="CP000478">
    <property type="protein sequence ID" value="ABK16384.1"/>
    <property type="molecule type" value="Genomic_DNA"/>
</dbReference>
<dbReference type="eggNOG" id="COG0515">
    <property type="taxonomic scope" value="Bacteria"/>
</dbReference>
<proteinExistence type="predicted"/>
<dbReference type="InterPro" id="IPR000719">
    <property type="entry name" value="Prot_kinase_dom"/>
</dbReference>
<gene>
    <name evidence="7" type="ordered locus">Sfum_0685</name>
</gene>
<dbReference type="PANTHER" id="PTHR43289:SF6">
    <property type="entry name" value="SERINE_THREONINE-PROTEIN KINASE NEKL-3"/>
    <property type="match status" value="1"/>
</dbReference>
<dbReference type="PANTHER" id="PTHR43289">
    <property type="entry name" value="MITOGEN-ACTIVATED PROTEIN KINASE KINASE KINASE 20-RELATED"/>
    <property type="match status" value="1"/>
</dbReference>
<feature type="domain" description="Protein kinase" evidence="6">
    <location>
        <begin position="1"/>
        <end position="186"/>
    </location>
</feature>
<feature type="region of interest" description="Disordered" evidence="5">
    <location>
        <begin position="166"/>
        <end position="186"/>
    </location>
</feature>
<dbReference type="GO" id="GO:0005524">
    <property type="term" value="F:ATP binding"/>
    <property type="evidence" value="ECO:0007669"/>
    <property type="project" value="UniProtKB-KW"/>
</dbReference>
<dbReference type="SUPFAM" id="SSF56112">
    <property type="entry name" value="Protein kinase-like (PK-like)"/>
    <property type="match status" value="1"/>
</dbReference>
<protein>
    <submittedName>
        <fullName evidence="7">Serine/threonine protein kinase</fullName>
    </submittedName>
</protein>
<dbReference type="Gene3D" id="1.10.510.10">
    <property type="entry name" value="Transferase(Phosphotransferase) domain 1"/>
    <property type="match status" value="1"/>
</dbReference>
<accession>A0LG32</accession>
<keyword evidence="2" id="KW-0547">Nucleotide-binding</keyword>
<dbReference type="InterPro" id="IPR011009">
    <property type="entry name" value="Kinase-like_dom_sf"/>
</dbReference>
<evidence type="ECO:0000256" key="1">
    <source>
        <dbReference type="ARBA" id="ARBA00022679"/>
    </source>
</evidence>
<feature type="compositionally biased region" description="Basic residues" evidence="5">
    <location>
        <begin position="175"/>
        <end position="186"/>
    </location>
</feature>
<dbReference type="RefSeq" id="WP_011697557.1">
    <property type="nucleotide sequence ID" value="NC_008554.1"/>
</dbReference>
<dbReference type="PROSITE" id="PS00108">
    <property type="entry name" value="PROTEIN_KINASE_ST"/>
    <property type="match status" value="1"/>
</dbReference>
<reference evidence="7 8" key="1">
    <citation type="submission" date="2006-10" db="EMBL/GenBank/DDBJ databases">
        <title>Complete sequence of Syntrophobacter fumaroxidans MPOB.</title>
        <authorList>
            <consortium name="US DOE Joint Genome Institute"/>
            <person name="Copeland A."/>
            <person name="Lucas S."/>
            <person name="Lapidus A."/>
            <person name="Barry K."/>
            <person name="Detter J.C."/>
            <person name="Glavina del Rio T."/>
            <person name="Hammon N."/>
            <person name="Israni S."/>
            <person name="Pitluck S."/>
            <person name="Goltsman E.G."/>
            <person name="Martinez M."/>
            <person name="Schmutz J."/>
            <person name="Larimer F."/>
            <person name="Land M."/>
            <person name="Hauser L."/>
            <person name="Kyrpides N."/>
            <person name="Kim E."/>
            <person name="Boone D.R."/>
            <person name="Brockman F."/>
            <person name="Culley D."/>
            <person name="Ferry J."/>
            <person name="Gunsalus R."/>
            <person name="McInerney M.J."/>
            <person name="Morrison M."/>
            <person name="Plugge C."/>
            <person name="Rohlin L."/>
            <person name="Scholten J."/>
            <person name="Sieber J."/>
            <person name="Stams A.J.M."/>
            <person name="Worm P."/>
            <person name="Henstra A.M."/>
            <person name="Richardson P."/>
        </authorList>
    </citation>
    <scope>NUCLEOTIDE SEQUENCE [LARGE SCALE GENOMIC DNA]</scope>
    <source>
        <strain evidence="8">DSM 10017 / MPOB</strain>
    </source>
</reference>
<dbReference type="InterPro" id="IPR008271">
    <property type="entry name" value="Ser/Thr_kinase_AS"/>
</dbReference>
<dbReference type="AlphaFoldDB" id="A0LG32"/>
<dbReference type="PROSITE" id="PS50011">
    <property type="entry name" value="PROTEIN_KINASE_DOM"/>
    <property type="match status" value="1"/>
</dbReference>
<dbReference type="KEGG" id="sfu:Sfum_0685"/>
<dbReference type="InParanoid" id="A0LG32"/>
<keyword evidence="3 7" id="KW-0418">Kinase</keyword>
<name>A0LG32_SYNFM</name>
<dbReference type="OrthoDB" id="9779541at2"/>
<evidence type="ECO:0000313" key="7">
    <source>
        <dbReference type="EMBL" id="ABK16384.1"/>
    </source>
</evidence>
<sequence length="186" mass="20728">MRPRPANTGRHLLPSRRFIPPGRTVGILSSVLDALDYAHRQHIIHWDIKPANILIETHTNRPIITDFGIARLLRGPSVETPRIVGTPVYMSREQILGGPVDARADIYSVGVVLFEMLATDLPLPLSTEDVKRLSLHSTNRALDRYLEIDVAELRAGYALARPTEKDFRTGAAPKSKSRRLRIGSPS</sequence>
<organism evidence="7 8">
    <name type="scientific">Syntrophobacter fumaroxidans (strain DSM 10017 / MPOB)</name>
    <dbReference type="NCBI Taxonomy" id="335543"/>
    <lineage>
        <taxon>Bacteria</taxon>
        <taxon>Pseudomonadati</taxon>
        <taxon>Thermodesulfobacteriota</taxon>
        <taxon>Syntrophobacteria</taxon>
        <taxon>Syntrophobacterales</taxon>
        <taxon>Syntrophobacteraceae</taxon>
        <taxon>Syntrophobacter</taxon>
    </lineage>
</organism>
<keyword evidence="4" id="KW-0067">ATP-binding</keyword>
<dbReference type="STRING" id="335543.Sfum_0685"/>
<dbReference type="HOGENOM" id="CLU_1453727_0_0_7"/>
<dbReference type="Proteomes" id="UP000001784">
    <property type="component" value="Chromosome"/>
</dbReference>
<evidence type="ECO:0000256" key="3">
    <source>
        <dbReference type="ARBA" id="ARBA00022777"/>
    </source>
</evidence>
<keyword evidence="8" id="KW-1185">Reference proteome</keyword>
<evidence type="ECO:0000313" key="8">
    <source>
        <dbReference type="Proteomes" id="UP000001784"/>
    </source>
</evidence>
<dbReference type="SMART" id="SM00220">
    <property type="entry name" value="S_TKc"/>
    <property type="match status" value="1"/>
</dbReference>
<evidence type="ECO:0000256" key="5">
    <source>
        <dbReference type="SAM" id="MobiDB-lite"/>
    </source>
</evidence>
<evidence type="ECO:0000259" key="6">
    <source>
        <dbReference type="PROSITE" id="PS50011"/>
    </source>
</evidence>
<keyword evidence="7" id="KW-0723">Serine/threonine-protein kinase</keyword>
<dbReference type="Pfam" id="PF00069">
    <property type="entry name" value="Pkinase"/>
    <property type="match status" value="1"/>
</dbReference>
<keyword evidence="1" id="KW-0808">Transferase</keyword>
<evidence type="ECO:0000256" key="2">
    <source>
        <dbReference type="ARBA" id="ARBA00022741"/>
    </source>
</evidence>